<proteinExistence type="predicted"/>
<dbReference type="AlphaFoldDB" id="A0A939K1N0"/>
<sequence length="382" mass="42837">MRGIVLIELLGVAQGLFLLLAGWRSANLSGWSGRLLAGLLGAACLLMGWMALHDSHLLANVPDLIALGSALPFLFGPLLYGYLRVSVSPAFRWRWAYGWHVVPFVLVVLGHIPFYTQPFAQKQTFINNHYNQPHLDWWGHLPLVHFLLYLVPVFRLIRQHDAVLMTHYSAIEAGRLTWLRQLVIGFIVCYGLFAGILYGLGLHPAGHVLAFALTGVTYLIGYRQLRQPVLFTPEQWNVPEPAAEPEPVSTSPNVLSRPRYEKSALTAEQGRSHAEQLADWMVQQERYLDGTLTLKQVADELALSPHTLSQVLNQTLGVSFYDYVNGYRVEAVKRALADHRNDHLTILALALDAGFESKAAFNKAFKKHTGQTPSGYRKQLRT</sequence>
<dbReference type="PANTHER" id="PTHR43280:SF29">
    <property type="entry name" value="ARAC-FAMILY TRANSCRIPTIONAL REGULATOR"/>
    <property type="match status" value="1"/>
</dbReference>
<dbReference type="PRINTS" id="PR00032">
    <property type="entry name" value="HTHARAC"/>
</dbReference>
<organism evidence="6 7">
    <name type="scientific">Fibrella aquatilis</name>
    <dbReference type="NCBI Taxonomy" id="2817059"/>
    <lineage>
        <taxon>Bacteria</taxon>
        <taxon>Pseudomonadati</taxon>
        <taxon>Bacteroidota</taxon>
        <taxon>Cytophagia</taxon>
        <taxon>Cytophagales</taxon>
        <taxon>Spirosomataceae</taxon>
        <taxon>Fibrella</taxon>
    </lineage>
</organism>
<evidence type="ECO:0000256" key="2">
    <source>
        <dbReference type="ARBA" id="ARBA00023125"/>
    </source>
</evidence>
<dbReference type="PROSITE" id="PS01124">
    <property type="entry name" value="HTH_ARAC_FAMILY_2"/>
    <property type="match status" value="1"/>
</dbReference>
<dbReference type="InterPro" id="IPR020449">
    <property type="entry name" value="Tscrpt_reg_AraC-type_HTH"/>
</dbReference>
<reference evidence="6 7" key="1">
    <citation type="submission" date="2021-03" db="EMBL/GenBank/DDBJ databases">
        <title>Fibrella sp. HMF5036 genome sequencing and assembly.</title>
        <authorList>
            <person name="Kang H."/>
            <person name="Kim H."/>
            <person name="Bae S."/>
            <person name="Joh K."/>
        </authorList>
    </citation>
    <scope>NUCLEOTIDE SEQUENCE [LARGE SCALE GENOMIC DNA]</scope>
    <source>
        <strain evidence="6 7">HMF5036</strain>
    </source>
</reference>
<feature type="transmembrane region" description="Helical" evidence="4">
    <location>
        <begin position="137"/>
        <end position="157"/>
    </location>
</feature>
<evidence type="ECO:0000256" key="1">
    <source>
        <dbReference type="ARBA" id="ARBA00023015"/>
    </source>
</evidence>
<dbReference type="GO" id="GO:0043565">
    <property type="term" value="F:sequence-specific DNA binding"/>
    <property type="evidence" value="ECO:0007669"/>
    <property type="project" value="InterPro"/>
</dbReference>
<feature type="transmembrane region" description="Helical" evidence="4">
    <location>
        <begin position="35"/>
        <end position="52"/>
    </location>
</feature>
<dbReference type="InterPro" id="IPR009057">
    <property type="entry name" value="Homeodomain-like_sf"/>
</dbReference>
<feature type="domain" description="HTH araC/xylS-type" evidence="5">
    <location>
        <begin position="275"/>
        <end position="379"/>
    </location>
</feature>
<evidence type="ECO:0000259" key="5">
    <source>
        <dbReference type="PROSITE" id="PS01124"/>
    </source>
</evidence>
<feature type="transmembrane region" description="Helical" evidence="4">
    <location>
        <begin position="6"/>
        <end position="23"/>
    </location>
</feature>
<dbReference type="Gene3D" id="1.10.10.60">
    <property type="entry name" value="Homeodomain-like"/>
    <property type="match status" value="2"/>
</dbReference>
<keyword evidence="4" id="KW-0812">Transmembrane</keyword>
<dbReference type="SMART" id="SM00342">
    <property type="entry name" value="HTH_ARAC"/>
    <property type="match status" value="1"/>
</dbReference>
<dbReference type="InterPro" id="IPR018062">
    <property type="entry name" value="HTH_AraC-typ_CS"/>
</dbReference>
<dbReference type="InterPro" id="IPR018060">
    <property type="entry name" value="HTH_AraC"/>
</dbReference>
<dbReference type="PANTHER" id="PTHR43280">
    <property type="entry name" value="ARAC-FAMILY TRANSCRIPTIONAL REGULATOR"/>
    <property type="match status" value="1"/>
</dbReference>
<feature type="transmembrane region" description="Helical" evidence="4">
    <location>
        <begin position="204"/>
        <end position="222"/>
    </location>
</feature>
<evidence type="ECO:0000313" key="7">
    <source>
        <dbReference type="Proteomes" id="UP000664795"/>
    </source>
</evidence>
<gene>
    <name evidence="6" type="ORF">J2I48_19655</name>
</gene>
<keyword evidence="1" id="KW-0805">Transcription regulation</keyword>
<comment type="caution">
    <text evidence="6">The sequence shown here is derived from an EMBL/GenBank/DDBJ whole genome shotgun (WGS) entry which is preliminary data.</text>
</comment>
<feature type="transmembrane region" description="Helical" evidence="4">
    <location>
        <begin position="178"/>
        <end position="198"/>
    </location>
</feature>
<dbReference type="GO" id="GO:0003700">
    <property type="term" value="F:DNA-binding transcription factor activity"/>
    <property type="evidence" value="ECO:0007669"/>
    <property type="project" value="InterPro"/>
</dbReference>
<feature type="transmembrane region" description="Helical" evidence="4">
    <location>
        <begin position="64"/>
        <end position="83"/>
    </location>
</feature>
<keyword evidence="4" id="KW-1133">Transmembrane helix</keyword>
<evidence type="ECO:0000256" key="4">
    <source>
        <dbReference type="SAM" id="Phobius"/>
    </source>
</evidence>
<protein>
    <submittedName>
        <fullName evidence="6">Helix-turn-helix transcriptional regulator</fullName>
    </submittedName>
</protein>
<keyword evidence="7" id="KW-1185">Reference proteome</keyword>
<evidence type="ECO:0000256" key="3">
    <source>
        <dbReference type="ARBA" id="ARBA00023163"/>
    </source>
</evidence>
<dbReference type="PROSITE" id="PS00041">
    <property type="entry name" value="HTH_ARAC_FAMILY_1"/>
    <property type="match status" value="1"/>
</dbReference>
<keyword evidence="4" id="KW-0472">Membrane</keyword>
<keyword evidence="2" id="KW-0238">DNA-binding</keyword>
<feature type="transmembrane region" description="Helical" evidence="4">
    <location>
        <begin position="95"/>
        <end position="117"/>
    </location>
</feature>
<dbReference type="Proteomes" id="UP000664795">
    <property type="component" value="Unassembled WGS sequence"/>
</dbReference>
<accession>A0A939K1N0</accession>
<evidence type="ECO:0000313" key="6">
    <source>
        <dbReference type="EMBL" id="MBO0933236.1"/>
    </source>
</evidence>
<dbReference type="EMBL" id="JAFMYU010000018">
    <property type="protein sequence ID" value="MBO0933236.1"/>
    <property type="molecule type" value="Genomic_DNA"/>
</dbReference>
<dbReference type="SUPFAM" id="SSF46689">
    <property type="entry name" value="Homeodomain-like"/>
    <property type="match status" value="1"/>
</dbReference>
<dbReference type="Pfam" id="PF12833">
    <property type="entry name" value="HTH_18"/>
    <property type="match status" value="1"/>
</dbReference>
<dbReference type="RefSeq" id="WP_207337199.1">
    <property type="nucleotide sequence ID" value="NZ_JAFMYU010000018.1"/>
</dbReference>
<name>A0A939K1N0_9BACT</name>
<keyword evidence="3" id="KW-0804">Transcription</keyword>